<feature type="compositionally biased region" description="Basic and acidic residues" evidence="7">
    <location>
        <begin position="17"/>
        <end position="36"/>
    </location>
</feature>
<dbReference type="InterPro" id="IPR001680">
    <property type="entry name" value="WD40_rpt"/>
</dbReference>
<dbReference type="SUPFAM" id="SSF50978">
    <property type="entry name" value="WD40 repeat-like"/>
    <property type="match status" value="1"/>
</dbReference>
<dbReference type="PANTHER" id="PTHR12442">
    <property type="entry name" value="DYNEIN INTERMEDIATE CHAIN"/>
    <property type="match status" value="1"/>
</dbReference>
<keyword evidence="2" id="KW-0963">Cytoplasm</keyword>
<accession>A0A5C3PIM0</accession>
<dbReference type="PANTHER" id="PTHR12442:SF22">
    <property type="entry name" value="CYTOPLASMIC DYNEIN 1 INTERMEDIATE CHAIN-RELATED"/>
    <property type="match status" value="1"/>
</dbReference>
<dbReference type="SMART" id="SM00320">
    <property type="entry name" value="WD40"/>
    <property type="match status" value="7"/>
</dbReference>
<dbReference type="FunFam" id="2.130.10.10:FF:000414">
    <property type="entry name" value="Cytoplasmic dynein intermediate chain"/>
    <property type="match status" value="1"/>
</dbReference>
<proteinExistence type="predicted"/>
<feature type="repeat" description="WD" evidence="5">
    <location>
        <begin position="483"/>
        <end position="530"/>
    </location>
</feature>
<dbReference type="Pfam" id="PF00400">
    <property type="entry name" value="WD40"/>
    <property type="match status" value="2"/>
</dbReference>
<name>A0A5C3PIM0_9APHY</name>
<dbReference type="InterPro" id="IPR036322">
    <property type="entry name" value="WD40_repeat_dom_sf"/>
</dbReference>
<reference evidence="8 9" key="1">
    <citation type="journal article" date="2019" name="Nat. Ecol. Evol.">
        <title>Megaphylogeny resolves global patterns of mushroom evolution.</title>
        <authorList>
            <person name="Varga T."/>
            <person name="Krizsan K."/>
            <person name="Foldi C."/>
            <person name="Dima B."/>
            <person name="Sanchez-Garcia M."/>
            <person name="Sanchez-Ramirez S."/>
            <person name="Szollosi G.J."/>
            <person name="Szarkandi J.G."/>
            <person name="Papp V."/>
            <person name="Albert L."/>
            <person name="Andreopoulos W."/>
            <person name="Angelini C."/>
            <person name="Antonin V."/>
            <person name="Barry K.W."/>
            <person name="Bougher N.L."/>
            <person name="Buchanan P."/>
            <person name="Buyck B."/>
            <person name="Bense V."/>
            <person name="Catcheside P."/>
            <person name="Chovatia M."/>
            <person name="Cooper J."/>
            <person name="Damon W."/>
            <person name="Desjardin D."/>
            <person name="Finy P."/>
            <person name="Geml J."/>
            <person name="Haridas S."/>
            <person name="Hughes K."/>
            <person name="Justo A."/>
            <person name="Karasinski D."/>
            <person name="Kautmanova I."/>
            <person name="Kiss B."/>
            <person name="Kocsube S."/>
            <person name="Kotiranta H."/>
            <person name="LaButti K.M."/>
            <person name="Lechner B.E."/>
            <person name="Liimatainen K."/>
            <person name="Lipzen A."/>
            <person name="Lukacs Z."/>
            <person name="Mihaltcheva S."/>
            <person name="Morgado L.N."/>
            <person name="Niskanen T."/>
            <person name="Noordeloos M.E."/>
            <person name="Ohm R.A."/>
            <person name="Ortiz-Santana B."/>
            <person name="Ovrebo C."/>
            <person name="Racz N."/>
            <person name="Riley R."/>
            <person name="Savchenko A."/>
            <person name="Shiryaev A."/>
            <person name="Soop K."/>
            <person name="Spirin V."/>
            <person name="Szebenyi C."/>
            <person name="Tomsovsky M."/>
            <person name="Tulloss R.E."/>
            <person name="Uehling J."/>
            <person name="Grigoriev I.V."/>
            <person name="Vagvolgyi C."/>
            <person name="Papp T."/>
            <person name="Martin F.M."/>
            <person name="Miettinen O."/>
            <person name="Hibbett D.S."/>
            <person name="Nagy L.G."/>
        </authorList>
    </citation>
    <scope>NUCLEOTIDE SEQUENCE [LARGE SCALE GENOMIC DNA]</scope>
    <source>
        <strain evidence="8 9">HHB13444</strain>
    </source>
</reference>
<evidence type="ECO:0000256" key="7">
    <source>
        <dbReference type="SAM" id="MobiDB-lite"/>
    </source>
</evidence>
<dbReference type="STRING" id="1314778.A0A5C3PIM0"/>
<dbReference type="FunFam" id="2.130.10.10:FF:001070">
    <property type="entry name" value="Dynein intermediate chain, cytosolic"/>
    <property type="match status" value="1"/>
</dbReference>
<feature type="coiled-coil region" evidence="6">
    <location>
        <begin position="184"/>
        <end position="222"/>
    </location>
</feature>
<dbReference type="PROSITE" id="PS50082">
    <property type="entry name" value="WD_REPEATS_2"/>
    <property type="match status" value="1"/>
</dbReference>
<dbReference type="FunCoup" id="A0A5C3PIM0">
    <property type="interactions" value="95"/>
</dbReference>
<comment type="subcellular location">
    <subcellularLocation>
        <location evidence="1">Cytoplasm</location>
    </subcellularLocation>
</comment>
<dbReference type="InParanoid" id="A0A5C3PIM0"/>
<evidence type="ECO:0000256" key="6">
    <source>
        <dbReference type="SAM" id="Coils"/>
    </source>
</evidence>
<evidence type="ECO:0000256" key="4">
    <source>
        <dbReference type="ARBA" id="ARBA00022737"/>
    </source>
</evidence>
<dbReference type="GO" id="GO:0045503">
    <property type="term" value="F:dynein light chain binding"/>
    <property type="evidence" value="ECO:0007669"/>
    <property type="project" value="TreeGrafter"/>
</dbReference>
<organism evidence="8 9">
    <name type="scientific">Polyporus arcularius HHB13444</name>
    <dbReference type="NCBI Taxonomy" id="1314778"/>
    <lineage>
        <taxon>Eukaryota</taxon>
        <taxon>Fungi</taxon>
        <taxon>Dikarya</taxon>
        <taxon>Basidiomycota</taxon>
        <taxon>Agaricomycotina</taxon>
        <taxon>Agaricomycetes</taxon>
        <taxon>Polyporales</taxon>
        <taxon>Polyporaceae</taxon>
        <taxon>Polyporus</taxon>
    </lineage>
</organism>
<keyword evidence="6" id="KW-0175">Coiled coil</keyword>
<gene>
    <name evidence="8" type="ORF">K466DRAFT_487337</name>
</gene>
<keyword evidence="4" id="KW-0677">Repeat</keyword>
<dbReference type="InterPro" id="IPR015943">
    <property type="entry name" value="WD40/YVTN_repeat-like_dom_sf"/>
</dbReference>
<evidence type="ECO:0000256" key="5">
    <source>
        <dbReference type="PROSITE-ProRule" id="PRU00221"/>
    </source>
</evidence>
<evidence type="ECO:0000256" key="3">
    <source>
        <dbReference type="ARBA" id="ARBA00022574"/>
    </source>
</evidence>
<dbReference type="AlphaFoldDB" id="A0A5C3PIM0"/>
<dbReference type="GO" id="GO:0045504">
    <property type="term" value="F:dynein heavy chain binding"/>
    <property type="evidence" value="ECO:0007669"/>
    <property type="project" value="TreeGrafter"/>
</dbReference>
<dbReference type="GO" id="GO:0010970">
    <property type="term" value="P:transport along microtubule"/>
    <property type="evidence" value="ECO:0007669"/>
    <property type="project" value="TreeGrafter"/>
</dbReference>
<evidence type="ECO:0000256" key="2">
    <source>
        <dbReference type="ARBA" id="ARBA00022490"/>
    </source>
</evidence>
<dbReference type="EMBL" id="ML211085">
    <property type="protein sequence ID" value="TFK89162.1"/>
    <property type="molecule type" value="Genomic_DNA"/>
</dbReference>
<evidence type="ECO:0000313" key="9">
    <source>
        <dbReference type="Proteomes" id="UP000308197"/>
    </source>
</evidence>
<feature type="region of interest" description="Disordered" evidence="7">
    <location>
        <begin position="17"/>
        <end position="46"/>
    </location>
</feature>
<sequence>MSEKRRAEIEAKRAKLAELRKARADRQKADAERRLSDATGPSGARRDVDDLVNVLIGSNSRVDSAADTPISSTPGTPALGQSIPLPGPSSILSGRLSRQSDATSDRYSLGTTLIQSQNGATENVIEREMTPRIVPDLIDIEQELFELPQKERVIYNKEVQTMEIETEPTSAVTEEEMRERILRERDAEAERLAHEQQLEAESKQLDEEIAQEIREMTEEEKLSIFSAPEFLDFVEQSTKIIQRALNDNYDYIRDYTIGTESGTEASEGRVKCVCSFYDERHTKNRSITDIDWSPKYPELSCASYNKNPAALNEPDGIVAVWNLHLLERPEFIFHSQSDVLSVAFSPFHSNLIFGGTYSGQILLWDTRSRHLPVLKTPLSAAGHTHPVYAMQMVGTQNAHNLITSSTDGTVCSWLVDMLAQPQETLELVHAGHNKTSEVAITALNFPDNETTTFCVGTEEGNIYQANRYDRAGAKAGLNPYDVYKGHSGPVMGLHFHPLVGPVDFSDLFLSCSVDWTVKLWRAKSLAKPSTTVNHVAPLYSFDEADDYVYDVKWHPSHPAVFGTVDGAGKFDLWNLNHDTEVPVVSTSVGSGRALNKLRWERKDGRRAALGGSDGRLYIYDIGDMALPRESEWTDMQRAVAGIIGGGQANGVADDSARVVAGR</sequence>
<keyword evidence="3 5" id="KW-0853">WD repeat</keyword>
<protein>
    <submittedName>
        <fullName evidence="8">WD40 repeat-like protein</fullName>
    </submittedName>
</protein>
<dbReference type="GO" id="GO:0005737">
    <property type="term" value="C:cytoplasm"/>
    <property type="evidence" value="ECO:0007669"/>
    <property type="project" value="UniProtKB-SubCell"/>
</dbReference>
<keyword evidence="9" id="KW-1185">Reference proteome</keyword>
<dbReference type="GO" id="GO:0005868">
    <property type="term" value="C:cytoplasmic dynein complex"/>
    <property type="evidence" value="ECO:0007669"/>
    <property type="project" value="TreeGrafter"/>
</dbReference>
<dbReference type="Gene3D" id="2.130.10.10">
    <property type="entry name" value="YVTN repeat-like/Quinoprotein amine dehydrogenase"/>
    <property type="match status" value="2"/>
</dbReference>
<evidence type="ECO:0000256" key="1">
    <source>
        <dbReference type="ARBA" id="ARBA00004496"/>
    </source>
</evidence>
<dbReference type="Proteomes" id="UP000308197">
    <property type="component" value="Unassembled WGS sequence"/>
</dbReference>
<feature type="region of interest" description="Disordered" evidence="7">
    <location>
        <begin position="63"/>
        <end position="89"/>
    </location>
</feature>
<dbReference type="InterPro" id="IPR050687">
    <property type="entry name" value="Dynein_IC"/>
</dbReference>
<evidence type="ECO:0000313" key="8">
    <source>
        <dbReference type="EMBL" id="TFK89162.1"/>
    </source>
</evidence>